<keyword evidence="6" id="KW-1185">Reference proteome</keyword>
<reference evidence="5 6" key="1">
    <citation type="submission" date="2023-08" db="EMBL/GenBank/DDBJ databases">
        <authorList>
            <person name="Girao M."/>
            <person name="Carvalho M.F."/>
        </authorList>
    </citation>
    <scope>NUCLEOTIDE SEQUENCE [LARGE SCALE GENOMIC DNA]</scope>
    <source>
        <strain evidence="5 6">CC-R104</strain>
    </source>
</reference>
<proteinExistence type="predicted"/>
<dbReference type="RefSeq" id="WP_330154343.1">
    <property type="nucleotide sequence ID" value="NZ_JAUZMZ010000216.1"/>
</dbReference>
<keyword evidence="2" id="KW-0012">Acyltransferase</keyword>
<feature type="domain" description="Poly-beta-hydroxybutyrate polymerase N-terminal" evidence="4">
    <location>
        <begin position="71"/>
        <end position="240"/>
    </location>
</feature>
<dbReference type="Pfam" id="PF07167">
    <property type="entry name" value="PhaC_N"/>
    <property type="match status" value="1"/>
</dbReference>
<dbReference type="Pfam" id="PF00561">
    <property type="entry name" value="Abhydrolase_1"/>
    <property type="match status" value="1"/>
</dbReference>
<dbReference type="InterPro" id="IPR051321">
    <property type="entry name" value="PHA/PHB_synthase"/>
</dbReference>
<dbReference type="PANTHER" id="PTHR36837:SF5">
    <property type="entry name" value="POLY-3-HYDROXYBUTYRATE SYNTHASE"/>
    <property type="match status" value="1"/>
</dbReference>
<dbReference type="GO" id="GO:0016787">
    <property type="term" value="F:hydrolase activity"/>
    <property type="evidence" value="ECO:0007669"/>
    <property type="project" value="UniProtKB-KW"/>
</dbReference>
<sequence length="560" mass="60610">MSEAQPVDFDEVEESVGGGEDASVFRIRTAMGALVEAFGHGQAVARRGARLGRELTKIAVGRSPVEPAKGDRRFADPAWSRHPVYHRLEQSYLATVQAVDGVVEDLGRAVDPRRAAEAKFAADIVTAAFAPTNYLVTNPAALKEAFDTAGLSLLRGTRNLASDLVRNRAQPSMVDRDAFTVGTDLAVTAGAVISRDEVAELLQYAPSTEAVRSRPVLVVPPPIGRFYFLDLRPGRSFVEYTVGRGVQTFMLSWRNPSADQGHWDLDTYGRRVLAAIDEIRDVTGSDDVNVIGFCAGGIIATTVLNYLAARGDGRVHSMSYAVTMLDFDDPALLGAFSRPSLVRFAKGRSRRRGVISARDMGSAFTWMRPNDLVFNYVVNNYLLGRNPPAFDILAWNADGTNLPGALHGQFLDIFGDNLLVTPGAMTVLNTPVDLRAITVPTFVSGAVADHLTGWKACYRTTGLLGGESTFVLSFSGHIASLVNPPGNPKAHYWEGGELGPDPEAWLAGATKKSGSWWQAWADWIIERSGPEIAAPTRLGNDRYPPLEAAPGRYVRDLPAT</sequence>
<evidence type="ECO:0000313" key="5">
    <source>
        <dbReference type="EMBL" id="MEE2034997.1"/>
    </source>
</evidence>
<keyword evidence="1" id="KW-0808">Transferase</keyword>
<gene>
    <name evidence="5" type="ORF">Q8814_23285</name>
</gene>
<evidence type="ECO:0000256" key="1">
    <source>
        <dbReference type="ARBA" id="ARBA00022679"/>
    </source>
</evidence>
<dbReference type="InterPro" id="IPR010941">
    <property type="entry name" value="PhaC_N"/>
</dbReference>
<dbReference type="Proteomes" id="UP001331936">
    <property type="component" value="Unassembled WGS sequence"/>
</dbReference>
<evidence type="ECO:0000259" key="3">
    <source>
        <dbReference type="Pfam" id="PF00561"/>
    </source>
</evidence>
<keyword evidence="5" id="KW-0378">Hydrolase</keyword>
<comment type="caution">
    <text evidence="5">The sequence shown here is derived from an EMBL/GenBank/DDBJ whole genome shotgun (WGS) entry which is preliminary data.</text>
</comment>
<dbReference type="InterPro" id="IPR029058">
    <property type="entry name" value="AB_hydrolase_fold"/>
</dbReference>
<dbReference type="PANTHER" id="PTHR36837">
    <property type="entry name" value="POLY(3-HYDROXYALKANOATE) POLYMERASE SUBUNIT PHAC"/>
    <property type="match status" value="1"/>
</dbReference>
<organism evidence="5 6">
    <name type="scientific">Rhodococcus chondri</name>
    <dbReference type="NCBI Taxonomy" id="3065941"/>
    <lineage>
        <taxon>Bacteria</taxon>
        <taxon>Bacillati</taxon>
        <taxon>Actinomycetota</taxon>
        <taxon>Actinomycetes</taxon>
        <taxon>Mycobacteriales</taxon>
        <taxon>Nocardiaceae</taxon>
        <taxon>Rhodococcus</taxon>
    </lineage>
</organism>
<dbReference type="SUPFAM" id="SSF53474">
    <property type="entry name" value="alpha/beta-Hydrolases"/>
    <property type="match status" value="1"/>
</dbReference>
<dbReference type="InterPro" id="IPR000073">
    <property type="entry name" value="AB_hydrolase_1"/>
</dbReference>
<evidence type="ECO:0000259" key="4">
    <source>
        <dbReference type="Pfam" id="PF07167"/>
    </source>
</evidence>
<accession>A0ABU7JYB8</accession>
<evidence type="ECO:0000256" key="2">
    <source>
        <dbReference type="ARBA" id="ARBA00023315"/>
    </source>
</evidence>
<dbReference type="Gene3D" id="3.40.50.1820">
    <property type="entry name" value="alpha/beta hydrolase"/>
    <property type="match status" value="1"/>
</dbReference>
<evidence type="ECO:0000313" key="6">
    <source>
        <dbReference type="Proteomes" id="UP001331936"/>
    </source>
</evidence>
<name>A0ABU7JYB8_9NOCA</name>
<dbReference type="EMBL" id="JAUZMZ010000216">
    <property type="protein sequence ID" value="MEE2034997.1"/>
    <property type="molecule type" value="Genomic_DNA"/>
</dbReference>
<protein>
    <submittedName>
        <fullName evidence="5">Alpha/beta fold hydrolase</fullName>
    </submittedName>
</protein>
<feature type="domain" description="AB hydrolase-1" evidence="3">
    <location>
        <begin position="245"/>
        <end position="484"/>
    </location>
</feature>